<evidence type="ECO:0000256" key="1">
    <source>
        <dbReference type="SAM" id="Phobius"/>
    </source>
</evidence>
<dbReference type="KEGG" id="mcad:Pan265_20230"/>
<feature type="transmembrane region" description="Helical" evidence="1">
    <location>
        <begin position="142"/>
        <end position="163"/>
    </location>
</feature>
<feature type="transmembrane region" description="Helical" evidence="1">
    <location>
        <begin position="12"/>
        <end position="34"/>
    </location>
</feature>
<dbReference type="AlphaFoldDB" id="A0A518BYW1"/>
<dbReference type="GO" id="GO:0000271">
    <property type="term" value="P:polysaccharide biosynthetic process"/>
    <property type="evidence" value="ECO:0007669"/>
    <property type="project" value="TreeGrafter"/>
</dbReference>
<feature type="transmembrane region" description="Helical" evidence="1">
    <location>
        <begin position="313"/>
        <end position="333"/>
    </location>
</feature>
<feature type="transmembrane region" description="Helical" evidence="1">
    <location>
        <begin position="97"/>
        <end position="116"/>
    </location>
</feature>
<feature type="transmembrane region" description="Helical" evidence="1">
    <location>
        <begin position="170"/>
        <end position="190"/>
    </location>
</feature>
<dbReference type="EMBL" id="CP036280">
    <property type="protein sequence ID" value="QDU72160.1"/>
    <property type="molecule type" value="Genomic_DNA"/>
</dbReference>
<dbReference type="InterPro" id="IPR002656">
    <property type="entry name" value="Acyl_transf_3_dom"/>
</dbReference>
<keyword evidence="3" id="KW-0012">Acyltransferase</keyword>
<feature type="domain" description="Acyltransferase 3" evidence="2">
    <location>
        <begin position="11"/>
        <end position="331"/>
    </location>
</feature>
<keyword evidence="1" id="KW-0472">Membrane</keyword>
<sequence>MESARKRRVTELDAFRGLAALGVMLAHFNAYYAVTAGPDLPWTSAIAHAMQGSVLFANTCVRLFFVISGFVISYSLLRSNTAVDFIVSRASRLFPAYWVAVVISALTLTYALNTPIEGGLTNVFWNLTMCQWWVHKPYLDPVYWTLTIESVFYLWALIVWRLGLFPRVDLVAIPWLLAGVYQGVALRNGLPHLDGFWQRSLILDFMPLFYIGILYFRLYAGQIAAGPRFYALIAAALLARYFSAYSGMNLNALLIDTAIATAFGLMVSGRLTLLANPVLLWLGAVSYSLYITHHFVGKAILIRLHALGAPEPLIYLVPIAACLVLATAVTYLVEQPALGLIRSLYKRLRPPPAPIPHPGASNKPASKAA</sequence>
<keyword evidence="1" id="KW-1133">Transmembrane helix</keyword>
<name>A0A518BYW1_9BACT</name>
<feature type="transmembrane region" description="Helical" evidence="1">
    <location>
        <begin position="228"/>
        <end position="244"/>
    </location>
</feature>
<dbReference type="GO" id="GO:0016747">
    <property type="term" value="F:acyltransferase activity, transferring groups other than amino-acyl groups"/>
    <property type="evidence" value="ECO:0007669"/>
    <property type="project" value="InterPro"/>
</dbReference>
<feature type="transmembrane region" description="Helical" evidence="1">
    <location>
        <begin position="54"/>
        <end position="77"/>
    </location>
</feature>
<dbReference type="RefSeq" id="WP_145446336.1">
    <property type="nucleotide sequence ID" value="NZ_CP036280.1"/>
</dbReference>
<evidence type="ECO:0000259" key="2">
    <source>
        <dbReference type="Pfam" id="PF01757"/>
    </source>
</evidence>
<accession>A0A518BYW1</accession>
<dbReference type="InterPro" id="IPR050879">
    <property type="entry name" value="Acyltransferase_3"/>
</dbReference>
<evidence type="ECO:0000313" key="4">
    <source>
        <dbReference type="Proteomes" id="UP000320386"/>
    </source>
</evidence>
<proteinExistence type="predicted"/>
<reference evidence="3 4" key="1">
    <citation type="submission" date="2019-02" db="EMBL/GenBank/DDBJ databases">
        <title>Deep-cultivation of Planctomycetes and their phenomic and genomic characterization uncovers novel biology.</title>
        <authorList>
            <person name="Wiegand S."/>
            <person name="Jogler M."/>
            <person name="Boedeker C."/>
            <person name="Pinto D."/>
            <person name="Vollmers J."/>
            <person name="Rivas-Marin E."/>
            <person name="Kohn T."/>
            <person name="Peeters S.H."/>
            <person name="Heuer A."/>
            <person name="Rast P."/>
            <person name="Oberbeckmann S."/>
            <person name="Bunk B."/>
            <person name="Jeske O."/>
            <person name="Meyerdierks A."/>
            <person name="Storesund J.E."/>
            <person name="Kallscheuer N."/>
            <person name="Luecker S."/>
            <person name="Lage O.M."/>
            <person name="Pohl T."/>
            <person name="Merkel B.J."/>
            <person name="Hornburger P."/>
            <person name="Mueller R.-W."/>
            <person name="Bruemmer F."/>
            <person name="Labrenz M."/>
            <person name="Spormann A.M."/>
            <person name="Op den Camp H."/>
            <person name="Overmann J."/>
            <person name="Amann R."/>
            <person name="Jetten M.S.M."/>
            <person name="Mascher T."/>
            <person name="Medema M.H."/>
            <person name="Devos D.P."/>
            <person name="Kaster A.-K."/>
            <person name="Ovreas L."/>
            <person name="Rohde M."/>
            <person name="Galperin M.Y."/>
            <person name="Jogler C."/>
        </authorList>
    </citation>
    <scope>NUCLEOTIDE SEQUENCE [LARGE SCALE GENOMIC DNA]</scope>
    <source>
        <strain evidence="3 4">Pan265</strain>
    </source>
</reference>
<dbReference type="PANTHER" id="PTHR23028:SF131">
    <property type="entry name" value="BLR2367 PROTEIN"/>
    <property type="match status" value="1"/>
</dbReference>
<keyword evidence="3" id="KW-0808">Transferase</keyword>
<organism evidence="3 4">
    <name type="scientific">Mucisphaera calidilacus</name>
    <dbReference type="NCBI Taxonomy" id="2527982"/>
    <lineage>
        <taxon>Bacteria</taxon>
        <taxon>Pseudomonadati</taxon>
        <taxon>Planctomycetota</taxon>
        <taxon>Phycisphaerae</taxon>
        <taxon>Phycisphaerales</taxon>
        <taxon>Phycisphaeraceae</taxon>
        <taxon>Mucisphaera</taxon>
    </lineage>
</organism>
<dbReference type="GO" id="GO:0016020">
    <property type="term" value="C:membrane"/>
    <property type="evidence" value="ECO:0007669"/>
    <property type="project" value="TreeGrafter"/>
</dbReference>
<feature type="transmembrane region" description="Helical" evidence="1">
    <location>
        <begin position="250"/>
        <end position="267"/>
    </location>
</feature>
<feature type="transmembrane region" description="Helical" evidence="1">
    <location>
        <begin position="196"/>
        <end position="216"/>
    </location>
</feature>
<protein>
    <submittedName>
        <fullName evidence="3">Acyltransferase family protein</fullName>
    </submittedName>
</protein>
<dbReference type="Pfam" id="PF01757">
    <property type="entry name" value="Acyl_transf_3"/>
    <property type="match status" value="1"/>
</dbReference>
<evidence type="ECO:0000313" key="3">
    <source>
        <dbReference type="EMBL" id="QDU72160.1"/>
    </source>
</evidence>
<gene>
    <name evidence="3" type="ORF">Pan265_20230</name>
</gene>
<feature type="transmembrane region" description="Helical" evidence="1">
    <location>
        <begin position="279"/>
        <end position="301"/>
    </location>
</feature>
<keyword evidence="1" id="KW-0812">Transmembrane</keyword>
<dbReference type="OrthoDB" id="9796461at2"/>
<keyword evidence="4" id="KW-1185">Reference proteome</keyword>
<dbReference type="PANTHER" id="PTHR23028">
    <property type="entry name" value="ACETYLTRANSFERASE"/>
    <property type="match status" value="1"/>
</dbReference>
<dbReference type="Proteomes" id="UP000320386">
    <property type="component" value="Chromosome"/>
</dbReference>